<reference evidence="2" key="1">
    <citation type="submission" date="2019-01" db="EMBL/GenBank/DDBJ databases">
        <title>Draft genome sequences of three monokaryotic isolates of the white-rot basidiomycete fungus Dichomitus squalens.</title>
        <authorList>
            <consortium name="DOE Joint Genome Institute"/>
            <person name="Lopez S.C."/>
            <person name="Andreopoulos B."/>
            <person name="Pangilinan J."/>
            <person name="Lipzen A."/>
            <person name="Riley R."/>
            <person name="Ahrendt S."/>
            <person name="Ng V."/>
            <person name="Barry K."/>
            <person name="Daum C."/>
            <person name="Grigoriev I.V."/>
            <person name="Hilden K.S."/>
            <person name="Makela M.R."/>
            <person name="de Vries R.P."/>
        </authorList>
    </citation>
    <scope>NUCLEOTIDE SEQUENCE [LARGE SCALE GENOMIC DNA]</scope>
    <source>
        <strain evidence="2">OM18370.1</strain>
    </source>
</reference>
<feature type="compositionally biased region" description="Low complexity" evidence="1">
    <location>
        <begin position="332"/>
        <end position="343"/>
    </location>
</feature>
<feature type="compositionally biased region" description="Low complexity" evidence="1">
    <location>
        <begin position="81"/>
        <end position="107"/>
    </location>
</feature>
<sequence>MSNTHKQSLASDSTSTRALNQKSPRPAFINLDECKPIISTTTANTSRNSSTHGTTAFVFTSSRILRALQDQDETCHHQWYPSSPSGASVPSSRYTSSAASSPSRTQRASLTLSQLVKHSEGAVDARSLLGPKMRAAGFVNLSNSHFRRANASCPSSPLSASHDNLVSAYYALPTPRDPPDFPPMRFVENKLDWYPNKPDVEKMGSTSLASSGPGLSEYTPGPHNTSASLSTSAYSARRPPLRNHLSDPGSGSSGPFSSSSSSTLVSASVPLTAVEEAEEISAWRSSSSPGSSSSRRKGRARQRRDEPAEYPFPATCGFPRSQRSPGFCGSRASSATASPTIIAPIPPAAQPASQAGSLRSSPPVSSSNRLAASSAASSTVVSSSSSYSSHMQSPTHDDPSSSRRRRSSIEKRAKAKAKGRDKATATDVTEQTPSFSTAKRLGYHRPYSLTELCDSSPFAWLGKSDMFAPPAPISRSLVKPVSPALVPFSSRPPAVVDPQPPQQTRHHRHHTTAHGGNAKNPEGRVHRIASEPLGVPSGPSGAPGSASEHDVEKGHQSKRTAKAVEYTVATTDNDCGHLARGVLPTADVHGDKPGDVVPVKGRGRDTRGKTLGASESTEDRAAAQEHAEMDKEKMRALEALTQLSIRDGGEADFARHIAADRARDKTLKEKQRAHHKFRGKTIEEEYDPSESEITMVEH</sequence>
<feature type="region of interest" description="Disordered" evidence="1">
    <location>
        <begin position="194"/>
        <end position="263"/>
    </location>
</feature>
<feature type="region of interest" description="Disordered" evidence="1">
    <location>
        <begin position="664"/>
        <end position="698"/>
    </location>
</feature>
<feature type="compositionally biased region" description="Low complexity" evidence="1">
    <location>
        <begin position="532"/>
        <end position="546"/>
    </location>
</feature>
<feature type="compositionally biased region" description="Low complexity" evidence="1">
    <location>
        <begin position="282"/>
        <end position="293"/>
    </location>
</feature>
<feature type="compositionally biased region" description="Polar residues" evidence="1">
    <location>
        <begin position="1"/>
        <end position="23"/>
    </location>
</feature>
<dbReference type="AlphaFoldDB" id="A0A4Q9MZE3"/>
<organism evidence="2">
    <name type="scientific">Dichomitus squalens</name>
    <dbReference type="NCBI Taxonomy" id="114155"/>
    <lineage>
        <taxon>Eukaryota</taxon>
        <taxon>Fungi</taxon>
        <taxon>Dikarya</taxon>
        <taxon>Basidiomycota</taxon>
        <taxon>Agaricomycotina</taxon>
        <taxon>Agaricomycetes</taxon>
        <taxon>Polyporales</taxon>
        <taxon>Polyporaceae</taxon>
        <taxon>Dichomitus</taxon>
    </lineage>
</organism>
<feature type="compositionally biased region" description="Low complexity" evidence="1">
    <location>
        <begin position="350"/>
        <end position="389"/>
    </location>
</feature>
<dbReference type="EMBL" id="ML143396">
    <property type="protein sequence ID" value="TBU32182.1"/>
    <property type="molecule type" value="Genomic_DNA"/>
</dbReference>
<feature type="region of interest" description="Disordered" evidence="1">
    <location>
        <begin position="1"/>
        <end position="26"/>
    </location>
</feature>
<proteinExistence type="predicted"/>
<dbReference type="OrthoDB" id="2757526at2759"/>
<accession>A0A4Q9MZE3</accession>
<dbReference type="Proteomes" id="UP000292957">
    <property type="component" value="Unassembled WGS sequence"/>
</dbReference>
<protein>
    <submittedName>
        <fullName evidence="2">Uncharacterized protein</fullName>
    </submittedName>
</protein>
<feature type="region of interest" description="Disordered" evidence="1">
    <location>
        <begin position="278"/>
        <end position="434"/>
    </location>
</feature>
<feature type="compositionally biased region" description="Low complexity" evidence="1">
    <location>
        <begin position="246"/>
        <end position="263"/>
    </location>
</feature>
<name>A0A4Q9MZE3_9APHY</name>
<feature type="region of interest" description="Disordered" evidence="1">
    <location>
        <begin position="586"/>
        <end position="631"/>
    </location>
</feature>
<feature type="compositionally biased region" description="Low complexity" evidence="1">
    <location>
        <begin position="225"/>
        <end position="236"/>
    </location>
</feature>
<gene>
    <name evidence="2" type="ORF">BD311DRAFT_655373</name>
</gene>
<feature type="region of interest" description="Disordered" evidence="1">
    <location>
        <begin position="76"/>
        <end position="107"/>
    </location>
</feature>
<evidence type="ECO:0000256" key="1">
    <source>
        <dbReference type="SAM" id="MobiDB-lite"/>
    </source>
</evidence>
<feature type="compositionally biased region" description="Basic and acidic residues" evidence="1">
    <location>
        <begin position="617"/>
        <end position="631"/>
    </location>
</feature>
<feature type="compositionally biased region" description="Basic and acidic residues" evidence="1">
    <location>
        <begin position="395"/>
        <end position="424"/>
    </location>
</feature>
<feature type="region of interest" description="Disordered" evidence="1">
    <location>
        <begin position="489"/>
        <end position="560"/>
    </location>
</feature>
<evidence type="ECO:0000313" key="2">
    <source>
        <dbReference type="EMBL" id="TBU32182.1"/>
    </source>
</evidence>